<dbReference type="GO" id="GO:0051536">
    <property type="term" value="F:iron-sulfur cluster binding"/>
    <property type="evidence" value="ECO:0007669"/>
    <property type="project" value="UniProtKB-KW"/>
</dbReference>
<dbReference type="InterPro" id="IPR009051">
    <property type="entry name" value="Helical_ferredxn"/>
</dbReference>
<evidence type="ECO:0000313" key="5">
    <source>
        <dbReference type="EMBL" id="ANZ45132.1"/>
    </source>
</evidence>
<evidence type="ECO:0000313" key="6">
    <source>
        <dbReference type="Proteomes" id="UP000093044"/>
    </source>
</evidence>
<sequence>MSDRMTPIPFGILMKWILEDMKKDKGVFGVRFPYKADGAALNFLGEKIETPFGPAAGPHTQLAQNIVAAYFAGSRFFELKTVQTLDGEDLPVEKPCIDARDECYNVEWSTELRVSQALGEYVKAWYILKLISKEFSLGAPDGFMFNMSVGYDLDGIKSEKIDSFIEGLKDARKTEAWRDCEAWTLANLKYFKNIDESYVKAISPAVCGSITLSTLHGCPPQEIERIASYLLDEKKLNTFIKCNPTLLGYEYARTKMDELGFSYMKFDDHHFLDDLQYADAVPMIRRLSEKAASNGLGFGVKLTNTFPVDNPNDVMAGGEMYMSGRALFPLTLEVARRLSEDFGGALRISWSGGADAENIAELYGAGIWPVTVATTLLKPGGYQRVKQLADEYAARGCEPFRGVDNEKIEKFSARASLDKKYRKPAKAAPNRKIERAVPLTDCFIAPCEEGCPIKQDVPEYIRLAGEERYGEALAVILDKNPLPFITGTICSHRCMSRCTRSFYDESVEIRSVKLLCAEKGFSEAMKALPRPAALSGARAAVIGGGPAGMAAAYFLGRSGIKATVFEKSPIFGGVVSRIIPDFRIGAEAVARDLEIVSAYGAEFVANAPRRSVAELKEAGFKYVIIANGAWKHGKLELKEGETTDVFDFLERYKKGECGELGEYVAVIGGGNTAMDAARAAKRVLGVQRVSLIYRRTKAYMPADLEELELALKEGVVFRELLAPKAFRDGTLLCVRMTLGEPDASGRRRPVETDEAVEIPADTVITAVGEEVESEFFTDNGLAVDARGRVVCGGDMSVSAAGGKPADASAASADNVYVIGDARRGPATVVEAIADARAAADAIAAAEGLTVGGTAHTDSGSAEAAIVKKGIIAAPKEPSEEAKRCLECSTVCENCADVCPNRANAVVTDAAGRPQIIHLDLMCNECGNCETFCPWKSAPYKDKFTYFATERDFADSANSGYAAAAEGYLVRLNGTVYRGGREELAAKLPAEVLSLITAAEEQLCLTSFHGIERE</sequence>
<keyword evidence="1" id="KW-0479">Metal-binding</keyword>
<dbReference type="PROSITE" id="PS51379">
    <property type="entry name" value="4FE4S_FER_2"/>
    <property type="match status" value="1"/>
</dbReference>
<evidence type="ECO:0000256" key="3">
    <source>
        <dbReference type="ARBA" id="ARBA00023014"/>
    </source>
</evidence>
<dbReference type="InterPro" id="IPR017896">
    <property type="entry name" value="4Fe4S_Fe-S-bd"/>
</dbReference>
<dbReference type="PROSITE" id="PS00198">
    <property type="entry name" value="4FE4S_FER_1"/>
    <property type="match status" value="1"/>
</dbReference>
<dbReference type="KEGG" id="cpor:BED41_08650"/>
<protein>
    <submittedName>
        <fullName evidence="5">Putative selenate reductase subunit YgfK</fullName>
    </submittedName>
</protein>
<dbReference type="SUPFAM" id="SSF51395">
    <property type="entry name" value="FMN-linked oxidoreductases"/>
    <property type="match status" value="1"/>
</dbReference>
<dbReference type="SUPFAM" id="SSF46548">
    <property type="entry name" value="alpha-helical ferredoxin"/>
    <property type="match status" value="1"/>
</dbReference>
<dbReference type="PANTHER" id="PTHR42783:SF3">
    <property type="entry name" value="GLUTAMATE SYNTHASE [NADPH] SMALL CHAIN-RELATED"/>
    <property type="match status" value="1"/>
</dbReference>
<dbReference type="PRINTS" id="PR00419">
    <property type="entry name" value="ADXRDTASE"/>
</dbReference>
<dbReference type="RefSeq" id="WP_066744900.1">
    <property type="nucleotide sequence ID" value="NZ_CP016757.1"/>
</dbReference>
<evidence type="ECO:0000256" key="1">
    <source>
        <dbReference type="ARBA" id="ARBA00022723"/>
    </source>
</evidence>
<dbReference type="GO" id="GO:0046872">
    <property type="term" value="F:metal ion binding"/>
    <property type="evidence" value="ECO:0007669"/>
    <property type="project" value="UniProtKB-KW"/>
</dbReference>
<dbReference type="Pfam" id="PF07992">
    <property type="entry name" value="Pyr_redox_2"/>
    <property type="match status" value="1"/>
</dbReference>
<dbReference type="Gene3D" id="1.10.1060.10">
    <property type="entry name" value="Alpha-helical ferredoxin"/>
    <property type="match status" value="1"/>
</dbReference>
<feature type="domain" description="4Fe-4S ferredoxin-type" evidence="4">
    <location>
        <begin position="911"/>
        <end position="942"/>
    </location>
</feature>
<dbReference type="AlphaFoldDB" id="A0A1B2I589"/>
<dbReference type="EMBL" id="CP016757">
    <property type="protein sequence ID" value="ANZ45132.1"/>
    <property type="molecule type" value="Genomic_DNA"/>
</dbReference>
<dbReference type="Gene3D" id="3.50.50.60">
    <property type="entry name" value="FAD/NAD(P)-binding domain"/>
    <property type="match status" value="2"/>
</dbReference>
<dbReference type="OrthoDB" id="9803192at2"/>
<dbReference type="Proteomes" id="UP000093044">
    <property type="component" value="Chromosome"/>
</dbReference>
<reference evidence="5" key="1">
    <citation type="submission" date="2016-08" db="EMBL/GenBank/DDBJ databases">
        <title>Complete genome of Cloacibacillus porcorum.</title>
        <authorList>
            <person name="Looft T."/>
            <person name="Bayles D.O."/>
            <person name="Alt D.P."/>
        </authorList>
    </citation>
    <scope>NUCLEOTIDE SEQUENCE [LARGE SCALE GENOMIC DNA]</scope>
    <source>
        <strain evidence="5">CL-84</strain>
    </source>
</reference>
<dbReference type="GO" id="GO:0016491">
    <property type="term" value="F:oxidoreductase activity"/>
    <property type="evidence" value="ECO:0007669"/>
    <property type="project" value="InterPro"/>
</dbReference>
<keyword evidence="6" id="KW-1185">Reference proteome</keyword>
<dbReference type="NCBIfam" id="TIGR03315">
    <property type="entry name" value="Se_ygfK"/>
    <property type="match status" value="1"/>
</dbReference>
<dbReference type="STRING" id="1197717.BED41_08650"/>
<dbReference type="InterPro" id="IPR017701">
    <property type="entry name" value="Se_rdtase_YgfK"/>
</dbReference>
<dbReference type="Pfam" id="PF14691">
    <property type="entry name" value="Fer4_20"/>
    <property type="match status" value="1"/>
</dbReference>
<dbReference type="InterPro" id="IPR036188">
    <property type="entry name" value="FAD/NAD-bd_sf"/>
</dbReference>
<evidence type="ECO:0000259" key="4">
    <source>
        <dbReference type="PROSITE" id="PS51379"/>
    </source>
</evidence>
<name>A0A1B2I589_9BACT</name>
<evidence type="ECO:0000256" key="2">
    <source>
        <dbReference type="ARBA" id="ARBA00023004"/>
    </source>
</evidence>
<gene>
    <name evidence="5" type="ORF">BED41_08650</name>
</gene>
<dbReference type="InterPro" id="IPR017900">
    <property type="entry name" value="4Fe4S_Fe_S_CS"/>
</dbReference>
<dbReference type="InterPro" id="IPR028261">
    <property type="entry name" value="DPD_II"/>
</dbReference>
<dbReference type="PANTHER" id="PTHR42783">
    <property type="entry name" value="GLUTAMATE SYNTHASE [NADPH] SMALL CHAIN"/>
    <property type="match status" value="1"/>
</dbReference>
<accession>A0A1B2I589</accession>
<keyword evidence="2" id="KW-0408">Iron</keyword>
<organism evidence="5 6">
    <name type="scientific">Cloacibacillus porcorum</name>
    <dbReference type="NCBI Taxonomy" id="1197717"/>
    <lineage>
        <taxon>Bacteria</taxon>
        <taxon>Thermotogati</taxon>
        <taxon>Synergistota</taxon>
        <taxon>Synergistia</taxon>
        <taxon>Synergistales</taxon>
        <taxon>Synergistaceae</taxon>
        <taxon>Cloacibacillus</taxon>
    </lineage>
</organism>
<dbReference type="InterPro" id="IPR023753">
    <property type="entry name" value="FAD/NAD-binding_dom"/>
</dbReference>
<dbReference type="SUPFAM" id="SSF54862">
    <property type="entry name" value="4Fe-4S ferredoxins"/>
    <property type="match status" value="1"/>
</dbReference>
<dbReference type="GeneID" id="83057917"/>
<dbReference type="SUPFAM" id="SSF51971">
    <property type="entry name" value="Nucleotide-binding domain"/>
    <property type="match status" value="1"/>
</dbReference>
<proteinExistence type="predicted"/>
<keyword evidence="3" id="KW-0411">Iron-sulfur</keyword>